<name>A0A811SIV5_9POAL</name>
<evidence type="ECO:0000313" key="2">
    <source>
        <dbReference type="EMBL" id="CAD6342106.1"/>
    </source>
</evidence>
<keyword evidence="1" id="KW-1133">Transmembrane helix</keyword>
<organism evidence="2 3">
    <name type="scientific">Miscanthus lutarioriparius</name>
    <dbReference type="NCBI Taxonomy" id="422564"/>
    <lineage>
        <taxon>Eukaryota</taxon>
        <taxon>Viridiplantae</taxon>
        <taxon>Streptophyta</taxon>
        <taxon>Embryophyta</taxon>
        <taxon>Tracheophyta</taxon>
        <taxon>Spermatophyta</taxon>
        <taxon>Magnoliopsida</taxon>
        <taxon>Liliopsida</taxon>
        <taxon>Poales</taxon>
        <taxon>Poaceae</taxon>
        <taxon>PACMAD clade</taxon>
        <taxon>Panicoideae</taxon>
        <taxon>Andropogonodae</taxon>
        <taxon>Andropogoneae</taxon>
        <taxon>Saccharinae</taxon>
        <taxon>Miscanthus</taxon>
    </lineage>
</organism>
<accession>A0A811SIV5</accession>
<comment type="caution">
    <text evidence="2">The sequence shown here is derived from an EMBL/GenBank/DDBJ whole genome shotgun (WGS) entry which is preliminary data.</text>
</comment>
<gene>
    <name evidence="2" type="ORF">NCGR_LOCUS66204</name>
</gene>
<dbReference type="AlphaFoldDB" id="A0A811SIV5"/>
<keyword evidence="3" id="KW-1185">Reference proteome</keyword>
<evidence type="ECO:0000313" key="3">
    <source>
        <dbReference type="Proteomes" id="UP000604825"/>
    </source>
</evidence>
<proteinExistence type="predicted"/>
<dbReference type="PANTHER" id="PTHR48130">
    <property type="entry name" value="OS12G0467600 PROTEIN"/>
    <property type="match status" value="1"/>
</dbReference>
<protein>
    <recommendedName>
        <fullName evidence="4">Zinc finger GRF-type domain-containing protein</fullName>
    </recommendedName>
</protein>
<sequence>MAWRTEPSSSRSMVSWAIEEEDIGKETGLPLIMCPTCKRERVIELIVRTTENGNQGRVFFKCPKNVPGMAGRCRFYEFQKAYLKKLVELKFVVIDLEVGLGAEEVEEAWGFGEEEAQSKCAGKNNMEAKLDALISLLKMLILVLFVVCIVAIMYVFK</sequence>
<dbReference type="EMBL" id="CAJGYO010000390">
    <property type="protein sequence ID" value="CAD6342106.1"/>
    <property type="molecule type" value="Genomic_DNA"/>
</dbReference>
<reference evidence="2" key="1">
    <citation type="submission" date="2020-10" db="EMBL/GenBank/DDBJ databases">
        <authorList>
            <person name="Han B."/>
            <person name="Lu T."/>
            <person name="Zhao Q."/>
            <person name="Huang X."/>
            <person name="Zhao Y."/>
        </authorList>
    </citation>
    <scope>NUCLEOTIDE SEQUENCE</scope>
</reference>
<feature type="transmembrane region" description="Helical" evidence="1">
    <location>
        <begin position="133"/>
        <end position="156"/>
    </location>
</feature>
<evidence type="ECO:0000256" key="1">
    <source>
        <dbReference type="SAM" id="Phobius"/>
    </source>
</evidence>
<dbReference type="Proteomes" id="UP000604825">
    <property type="component" value="Unassembled WGS sequence"/>
</dbReference>
<keyword evidence="1" id="KW-0812">Transmembrane</keyword>
<evidence type="ECO:0008006" key="4">
    <source>
        <dbReference type="Google" id="ProtNLM"/>
    </source>
</evidence>
<dbReference type="PANTHER" id="PTHR48130:SF11">
    <property type="entry name" value="OS12G0467600 PROTEIN"/>
    <property type="match status" value="1"/>
</dbReference>
<keyword evidence="1" id="KW-0472">Membrane</keyword>
<dbReference type="OrthoDB" id="679386at2759"/>